<dbReference type="EMBL" id="DXAM01000140">
    <property type="protein sequence ID" value="HJA05239.1"/>
    <property type="molecule type" value="Genomic_DNA"/>
</dbReference>
<dbReference type="PANTHER" id="PTHR33133:SF1">
    <property type="entry name" value="EXPRESSED PROTEIN-RELATED"/>
    <property type="match status" value="1"/>
</dbReference>
<dbReference type="PRINTS" id="PR01217">
    <property type="entry name" value="PRICHEXTENSN"/>
</dbReference>
<reference evidence="4" key="2">
    <citation type="submission" date="2021-04" db="EMBL/GenBank/DDBJ databases">
        <authorList>
            <person name="Gilroy R."/>
        </authorList>
    </citation>
    <scope>NUCLEOTIDE SEQUENCE</scope>
    <source>
        <strain evidence="4">ChiHjej8B7-3636</strain>
    </source>
</reference>
<feature type="transmembrane region" description="Helical" evidence="2">
    <location>
        <begin position="43"/>
        <end position="70"/>
    </location>
</feature>
<evidence type="ECO:0000256" key="2">
    <source>
        <dbReference type="SAM" id="Phobius"/>
    </source>
</evidence>
<evidence type="ECO:0000259" key="3">
    <source>
        <dbReference type="Pfam" id="PF25231"/>
    </source>
</evidence>
<feature type="transmembrane region" description="Helical" evidence="2">
    <location>
        <begin position="20"/>
        <end position="36"/>
    </location>
</feature>
<feature type="transmembrane region" description="Helical" evidence="2">
    <location>
        <begin position="233"/>
        <end position="261"/>
    </location>
</feature>
<feature type="domain" description="DUF7847" evidence="3">
    <location>
        <begin position="142"/>
        <end position="300"/>
    </location>
</feature>
<feature type="compositionally biased region" description="Pro residues" evidence="1">
    <location>
        <begin position="364"/>
        <end position="383"/>
    </location>
</feature>
<name>A0A9D2H7K2_9MICO</name>
<feature type="compositionally biased region" description="Pro residues" evidence="1">
    <location>
        <begin position="422"/>
        <end position="440"/>
    </location>
</feature>
<feature type="compositionally biased region" description="Pro residues" evidence="1">
    <location>
        <begin position="452"/>
        <end position="475"/>
    </location>
</feature>
<accession>A0A9D2H7K2</accession>
<sequence>MTDRVSQGWTPAPRQGLIPLYPLGFGTILGRSFAVLKGNPRVLLLFVVGVQTLAMVLYMVAIGVITFAAFSRAMTVPEFSPEFDELMAGGTAIVILSSLLLAILLMAVSVIAQGIVVAEVAHASLAEKSRLSVLWRRVRPAFWRLVGYSLLIGLATTVAVAALAAPTILIALIGSPAAYIFAVIVGLLSLAGGAVLYAWLGTKLYLAQPAIVLEGLGPFRAISRSWRLTRGRFWPTFGVLILLFLITNVASSLISSILSIFLPMVMGVLVPLGVAGEDVTAVAIVAGVASILAFVLMFAVASIMTIVIGAGGTLCYIDARMRDEGIDMRMRRYVEAGGGEDPYTYIPDAAPSPYAAGRPHAQPGHPPAQPGYAPQPPGYPPAQPGYAPQPQGYPPAQPGYAPPQGYAPPAQPYAAPQGTHPSAPPQPGSAPGPVPSPDPHVAPRSGDDAAVPPKPAPPQSPPDPAAPEPPPAPPV</sequence>
<dbReference type="InterPro" id="IPR057169">
    <property type="entry name" value="DUF7847"/>
</dbReference>
<dbReference type="Proteomes" id="UP000824220">
    <property type="component" value="Unassembled WGS sequence"/>
</dbReference>
<dbReference type="PANTHER" id="PTHR33133">
    <property type="entry name" value="OS08G0107100 PROTEIN-RELATED"/>
    <property type="match status" value="1"/>
</dbReference>
<dbReference type="AlphaFoldDB" id="A0A9D2H7K2"/>
<keyword evidence="2" id="KW-0472">Membrane</keyword>
<feature type="transmembrane region" description="Helical" evidence="2">
    <location>
        <begin position="179"/>
        <end position="200"/>
    </location>
</feature>
<feature type="transmembrane region" description="Helical" evidence="2">
    <location>
        <begin position="281"/>
        <end position="314"/>
    </location>
</feature>
<feature type="transmembrane region" description="Helical" evidence="2">
    <location>
        <begin position="90"/>
        <end position="121"/>
    </location>
</feature>
<feature type="compositionally biased region" description="Low complexity" evidence="1">
    <location>
        <begin position="412"/>
        <end position="421"/>
    </location>
</feature>
<feature type="transmembrane region" description="Helical" evidence="2">
    <location>
        <begin position="142"/>
        <end position="173"/>
    </location>
</feature>
<evidence type="ECO:0000313" key="4">
    <source>
        <dbReference type="EMBL" id="HJA05239.1"/>
    </source>
</evidence>
<evidence type="ECO:0000256" key="1">
    <source>
        <dbReference type="SAM" id="MobiDB-lite"/>
    </source>
</evidence>
<keyword evidence="2" id="KW-0812">Transmembrane</keyword>
<feature type="region of interest" description="Disordered" evidence="1">
    <location>
        <begin position="342"/>
        <end position="475"/>
    </location>
</feature>
<comment type="caution">
    <text evidence="4">The sequence shown here is derived from an EMBL/GenBank/DDBJ whole genome shotgun (WGS) entry which is preliminary data.</text>
</comment>
<proteinExistence type="predicted"/>
<protein>
    <submittedName>
        <fullName evidence="4">Glycerophosphoryl diester phosphodiesterase membrane domain-containing protein</fullName>
    </submittedName>
</protein>
<keyword evidence="2" id="KW-1133">Transmembrane helix</keyword>
<reference evidence="4" key="1">
    <citation type="journal article" date="2021" name="PeerJ">
        <title>Extensive microbial diversity within the chicken gut microbiome revealed by metagenomics and culture.</title>
        <authorList>
            <person name="Gilroy R."/>
            <person name="Ravi A."/>
            <person name="Getino M."/>
            <person name="Pursley I."/>
            <person name="Horton D.L."/>
            <person name="Alikhan N.F."/>
            <person name="Baker D."/>
            <person name="Gharbi K."/>
            <person name="Hall N."/>
            <person name="Watson M."/>
            <person name="Adriaenssens E.M."/>
            <person name="Foster-Nyarko E."/>
            <person name="Jarju S."/>
            <person name="Secka A."/>
            <person name="Antonio M."/>
            <person name="Oren A."/>
            <person name="Chaudhuri R.R."/>
            <person name="La Ragione R."/>
            <person name="Hildebrand F."/>
            <person name="Pallen M.J."/>
        </authorList>
    </citation>
    <scope>NUCLEOTIDE SEQUENCE</scope>
    <source>
        <strain evidence="4">ChiHjej8B7-3636</strain>
    </source>
</reference>
<dbReference type="Pfam" id="PF25231">
    <property type="entry name" value="DUF7847"/>
    <property type="match status" value="1"/>
</dbReference>
<evidence type="ECO:0000313" key="5">
    <source>
        <dbReference type="Proteomes" id="UP000824220"/>
    </source>
</evidence>
<gene>
    <name evidence="4" type="ORF">H9800_10325</name>
</gene>
<feature type="compositionally biased region" description="Pro residues" evidence="1">
    <location>
        <begin position="391"/>
        <end position="411"/>
    </location>
</feature>
<organism evidence="4 5">
    <name type="scientific">Candidatus Microbacterium stercoravium</name>
    <dbReference type="NCBI Taxonomy" id="2838697"/>
    <lineage>
        <taxon>Bacteria</taxon>
        <taxon>Bacillati</taxon>
        <taxon>Actinomycetota</taxon>
        <taxon>Actinomycetes</taxon>
        <taxon>Micrococcales</taxon>
        <taxon>Microbacteriaceae</taxon>
        <taxon>Microbacterium</taxon>
    </lineage>
</organism>